<dbReference type="Proteomes" id="UP000314294">
    <property type="component" value="Unassembled WGS sequence"/>
</dbReference>
<accession>A0A4Z2HUB5</accession>
<dbReference type="EMBL" id="SRLO01000177">
    <property type="protein sequence ID" value="TNN69328.1"/>
    <property type="molecule type" value="Genomic_DNA"/>
</dbReference>
<comment type="caution">
    <text evidence="2">The sequence shown here is derived from an EMBL/GenBank/DDBJ whole genome shotgun (WGS) entry which is preliminary data.</text>
</comment>
<sequence length="103" mass="12028">MEGKVEAGSYRTDTRSQRKARTEEPWTLVSVQKSSRRAETSCPVVGHWVTTGGKWAHWRTLMDKTWNCDCSHVALRREKNPVHEQRHMEVHVYGFLFLEQVMG</sequence>
<protein>
    <submittedName>
        <fullName evidence="2">Uncharacterized protein</fullName>
    </submittedName>
</protein>
<evidence type="ECO:0000256" key="1">
    <source>
        <dbReference type="SAM" id="MobiDB-lite"/>
    </source>
</evidence>
<organism evidence="2 3">
    <name type="scientific">Liparis tanakae</name>
    <name type="common">Tanaka's snailfish</name>
    <dbReference type="NCBI Taxonomy" id="230148"/>
    <lineage>
        <taxon>Eukaryota</taxon>
        <taxon>Metazoa</taxon>
        <taxon>Chordata</taxon>
        <taxon>Craniata</taxon>
        <taxon>Vertebrata</taxon>
        <taxon>Euteleostomi</taxon>
        <taxon>Actinopterygii</taxon>
        <taxon>Neopterygii</taxon>
        <taxon>Teleostei</taxon>
        <taxon>Neoteleostei</taxon>
        <taxon>Acanthomorphata</taxon>
        <taxon>Eupercaria</taxon>
        <taxon>Perciformes</taxon>
        <taxon>Cottioidei</taxon>
        <taxon>Cottales</taxon>
        <taxon>Liparidae</taxon>
        <taxon>Liparis</taxon>
    </lineage>
</organism>
<name>A0A4Z2HUB5_9TELE</name>
<gene>
    <name evidence="2" type="ORF">EYF80_020479</name>
</gene>
<proteinExistence type="predicted"/>
<evidence type="ECO:0000313" key="2">
    <source>
        <dbReference type="EMBL" id="TNN69328.1"/>
    </source>
</evidence>
<dbReference type="AlphaFoldDB" id="A0A4Z2HUB5"/>
<feature type="region of interest" description="Disordered" evidence="1">
    <location>
        <begin position="1"/>
        <end position="26"/>
    </location>
</feature>
<reference evidence="2 3" key="1">
    <citation type="submission" date="2019-03" db="EMBL/GenBank/DDBJ databases">
        <title>First draft genome of Liparis tanakae, snailfish: a comprehensive survey of snailfish specific genes.</title>
        <authorList>
            <person name="Kim W."/>
            <person name="Song I."/>
            <person name="Jeong J.-H."/>
            <person name="Kim D."/>
            <person name="Kim S."/>
            <person name="Ryu S."/>
            <person name="Song J.Y."/>
            <person name="Lee S.K."/>
        </authorList>
    </citation>
    <scope>NUCLEOTIDE SEQUENCE [LARGE SCALE GENOMIC DNA]</scope>
    <source>
        <tissue evidence="2">Muscle</tissue>
    </source>
</reference>
<keyword evidence="3" id="KW-1185">Reference proteome</keyword>
<feature type="compositionally biased region" description="Basic and acidic residues" evidence="1">
    <location>
        <begin position="12"/>
        <end position="24"/>
    </location>
</feature>
<evidence type="ECO:0000313" key="3">
    <source>
        <dbReference type="Proteomes" id="UP000314294"/>
    </source>
</evidence>